<keyword evidence="5" id="KW-1185">Reference proteome</keyword>
<dbReference type="Gene3D" id="1.10.1660.10">
    <property type="match status" value="1"/>
</dbReference>
<dbReference type="HOGENOM" id="CLU_060077_2_0_6"/>
<dbReference type="STRING" id="472759.Nhal_1680"/>
<dbReference type="GO" id="GO:0003677">
    <property type="term" value="F:DNA binding"/>
    <property type="evidence" value="ECO:0007669"/>
    <property type="project" value="UniProtKB-KW"/>
</dbReference>
<dbReference type="EMBL" id="CP001798">
    <property type="protein sequence ID" value="ADE14808.1"/>
    <property type="molecule type" value="Genomic_DNA"/>
</dbReference>
<dbReference type="PROSITE" id="PS50937">
    <property type="entry name" value="HTH_MERR_2"/>
    <property type="match status" value="1"/>
</dbReference>
<dbReference type="RefSeq" id="WP_013032695.1">
    <property type="nucleotide sequence ID" value="NC_013960.1"/>
</dbReference>
<dbReference type="CDD" id="cd04785">
    <property type="entry name" value="HTH_CadR-PbrR-like"/>
    <property type="match status" value="1"/>
</dbReference>
<feature type="domain" description="HTH merR-type" evidence="3">
    <location>
        <begin position="7"/>
        <end position="76"/>
    </location>
</feature>
<dbReference type="InterPro" id="IPR000551">
    <property type="entry name" value="MerR-type_HTH_dom"/>
</dbReference>
<dbReference type="SMART" id="SM00422">
    <property type="entry name" value="HTH_MERR"/>
    <property type="match status" value="1"/>
</dbReference>
<organism evidence="4 5">
    <name type="scientific">Nitrosococcus halophilus (strain Nc4)</name>
    <dbReference type="NCBI Taxonomy" id="472759"/>
    <lineage>
        <taxon>Bacteria</taxon>
        <taxon>Pseudomonadati</taxon>
        <taxon>Pseudomonadota</taxon>
        <taxon>Gammaproteobacteria</taxon>
        <taxon>Chromatiales</taxon>
        <taxon>Chromatiaceae</taxon>
        <taxon>Nitrosococcus</taxon>
    </lineage>
</organism>
<dbReference type="PANTHER" id="PTHR30204:SF92">
    <property type="entry name" value="HTH-TYPE TRANSCRIPTIONAL REGULATOR ZNTR"/>
    <property type="match status" value="1"/>
</dbReference>
<evidence type="ECO:0000313" key="5">
    <source>
        <dbReference type="Proteomes" id="UP000001844"/>
    </source>
</evidence>
<dbReference type="InterPro" id="IPR009061">
    <property type="entry name" value="DNA-bd_dom_put_sf"/>
</dbReference>
<reference evidence="5" key="1">
    <citation type="submission" date="2010-04" db="EMBL/GenBank/DDBJ databases">
        <title>Complete genome sequence of Nitrosococcus halophilus Nc4, a salt-adapted, aerobic obligate ammonia-oxidizing sulfur purple bacterium.</title>
        <authorList>
            <consortium name="US DOE Joint Genome Institute"/>
            <person name="Campbell M.A."/>
            <person name="Malfatti S.A."/>
            <person name="Chain P.S.G."/>
            <person name="Heidelberg J.F."/>
            <person name="Ward B.B."/>
            <person name="Klotz M.G."/>
        </authorList>
    </citation>
    <scope>NUCLEOTIDE SEQUENCE [LARGE SCALE GENOMIC DNA]</scope>
    <source>
        <strain evidence="5">Nc4</strain>
    </source>
</reference>
<name>D5C2E9_NITHN</name>
<sequence>MGGKQEELTIGSLSRQTGVNIETIRYYERSGLMPEPPRSEGGHRLYRQEHRKRLFFIRRSRELGFSLEEIRALLGLVEGGGPDSPGANRDLQRRPEGGAPGGARIYTCGEVKALTEGHLAEVRKKIADLGKLERTLKEISSRCEGGTVPNCPIIEALSNEDS</sequence>
<dbReference type="GO" id="GO:0003700">
    <property type="term" value="F:DNA-binding transcription factor activity"/>
    <property type="evidence" value="ECO:0007669"/>
    <property type="project" value="InterPro"/>
</dbReference>
<feature type="region of interest" description="Disordered" evidence="2">
    <location>
        <begin position="78"/>
        <end position="102"/>
    </location>
</feature>
<dbReference type="eggNOG" id="COG0789">
    <property type="taxonomic scope" value="Bacteria"/>
</dbReference>
<evidence type="ECO:0000313" key="4">
    <source>
        <dbReference type="EMBL" id="ADE14808.1"/>
    </source>
</evidence>
<proteinExistence type="predicted"/>
<dbReference type="PROSITE" id="PS00552">
    <property type="entry name" value="HTH_MERR_1"/>
    <property type="match status" value="1"/>
</dbReference>
<accession>D5C2E9</accession>
<dbReference type="InterPro" id="IPR047057">
    <property type="entry name" value="MerR_fam"/>
</dbReference>
<dbReference type="Proteomes" id="UP000001844">
    <property type="component" value="Chromosome"/>
</dbReference>
<dbReference type="AlphaFoldDB" id="D5C2E9"/>
<dbReference type="OrthoDB" id="9808480at2"/>
<gene>
    <name evidence="4" type="ordered locus">Nhal_1680</name>
</gene>
<keyword evidence="1" id="KW-0238">DNA-binding</keyword>
<dbReference type="SUPFAM" id="SSF46955">
    <property type="entry name" value="Putative DNA-binding domain"/>
    <property type="match status" value="1"/>
</dbReference>
<protein>
    <submittedName>
        <fullName evidence="4">Transcription regulator MerR DNA binding protein</fullName>
    </submittedName>
</protein>
<evidence type="ECO:0000256" key="2">
    <source>
        <dbReference type="SAM" id="MobiDB-lite"/>
    </source>
</evidence>
<evidence type="ECO:0000259" key="3">
    <source>
        <dbReference type="PROSITE" id="PS50937"/>
    </source>
</evidence>
<evidence type="ECO:0000256" key="1">
    <source>
        <dbReference type="ARBA" id="ARBA00023125"/>
    </source>
</evidence>
<dbReference type="KEGG" id="nhl:Nhal_1680"/>
<dbReference type="Pfam" id="PF13411">
    <property type="entry name" value="MerR_1"/>
    <property type="match status" value="1"/>
</dbReference>
<dbReference type="PRINTS" id="PR00040">
    <property type="entry name" value="HTHMERR"/>
</dbReference>
<dbReference type="PANTHER" id="PTHR30204">
    <property type="entry name" value="REDOX-CYCLING DRUG-SENSING TRANSCRIPTIONAL ACTIVATOR SOXR"/>
    <property type="match status" value="1"/>
</dbReference>